<organism evidence="2 3">
    <name type="scientific">Algoriphagus boritolerans DSM 17298 = JCM 18970</name>
    <dbReference type="NCBI Taxonomy" id="1120964"/>
    <lineage>
        <taxon>Bacteria</taxon>
        <taxon>Pseudomonadati</taxon>
        <taxon>Bacteroidota</taxon>
        <taxon>Cytophagia</taxon>
        <taxon>Cytophagales</taxon>
        <taxon>Cyclobacteriaceae</taxon>
        <taxon>Algoriphagus</taxon>
    </lineage>
</organism>
<dbReference type="InterPro" id="IPR012336">
    <property type="entry name" value="Thioredoxin-like_fold"/>
</dbReference>
<dbReference type="Gene3D" id="3.40.30.10">
    <property type="entry name" value="Glutaredoxin"/>
    <property type="match status" value="1"/>
</dbReference>
<dbReference type="OrthoDB" id="9800630at2"/>
<dbReference type="RefSeq" id="WP_103926791.1">
    <property type="nucleotide sequence ID" value="NZ_BBFN01000079.1"/>
</dbReference>
<accession>A0A1H6APN8</accession>
<keyword evidence="3" id="KW-1185">Reference proteome</keyword>
<protein>
    <submittedName>
        <fullName evidence="2">Thioredoxin domain-containing protein</fullName>
    </submittedName>
</protein>
<evidence type="ECO:0000313" key="2">
    <source>
        <dbReference type="EMBL" id="SEG50709.1"/>
    </source>
</evidence>
<dbReference type="Proteomes" id="UP000236736">
    <property type="component" value="Unassembled WGS sequence"/>
</dbReference>
<gene>
    <name evidence="2" type="ORF">SAMN03080598_04257</name>
</gene>
<feature type="domain" description="Thioredoxin-like fold" evidence="1">
    <location>
        <begin position="4"/>
        <end position="64"/>
    </location>
</feature>
<evidence type="ECO:0000313" key="3">
    <source>
        <dbReference type="Proteomes" id="UP000236736"/>
    </source>
</evidence>
<sequence length="78" mass="8861">MFTEIKILHSSCCATRSPIKEQIERVASKKNVSVTITELSELKDTMAYGTLTFPALVINGKVYDYKKYQTDEQLESIL</sequence>
<evidence type="ECO:0000259" key="1">
    <source>
        <dbReference type="Pfam" id="PF13192"/>
    </source>
</evidence>
<proteinExistence type="predicted"/>
<dbReference type="Pfam" id="PF13192">
    <property type="entry name" value="Thioredoxin_3"/>
    <property type="match status" value="1"/>
</dbReference>
<dbReference type="SUPFAM" id="SSF52833">
    <property type="entry name" value="Thioredoxin-like"/>
    <property type="match status" value="1"/>
</dbReference>
<dbReference type="InterPro" id="IPR036249">
    <property type="entry name" value="Thioredoxin-like_sf"/>
</dbReference>
<reference evidence="3" key="1">
    <citation type="submission" date="2016-10" db="EMBL/GenBank/DDBJ databases">
        <authorList>
            <person name="Varghese N."/>
            <person name="Submissions S."/>
        </authorList>
    </citation>
    <scope>NUCLEOTIDE SEQUENCE [LARGE SCALE GENOMIC DNA]</scope>
    <source>
        <strain evidence="3">DSM 17298</strain>
    </source>
</reference>
<dbReference type="STRING" id="1120964.GCA_001313265_07733"/>
<name>A0A1H6APN8_9BACT</name>
<dbReference type="AlphaFoldDB" id="A0A1H6APN8"/>
<dbReference type="EMBL" id="FNVR01000055">
    <property type="protein sequence ID" value="SEG50709.1"/>
    <property type="molecule type" value="Genomic_DNA"/>
</dbReference>